<dbReference type="InterPro" id="IPR008271">
    <property type="entry name" value="Ser/Thr_kinase_AS"/>
</dbReference>
<keyword evidence="4" id="KW-0547">Nucleotide-binding</keyword>
<evidence type="ECO:0000313" key="10">
    <source>
        <dbReference type="Proteomes" id="UP000053424"/>
    </source>
</evidence>
<dbReference type="SUPFAM" id="SSF56112">
    <property type="entry name" value="Protein kinase-like (PK-like)"/>
    <property type="match status" value="1"/>
</dbReference>
<dbReference type="Gene3D" id="3.30.200.20">
    <property type="entry name" value="Phosphorylase Kinase, domain 1"/>
    <property type="match status" value="1"/>
</dbReference>
<dbReference type="CDD" id="cd14019">
    <property type="entry name" value="STKc_Cdc7"/>
    <property type="match status" value="1"/>
</dbReference>
<dbReference type="SMART" id="SM00220">
    <property type="entry name" value="S_TKc"/>
    <property type="match status" value="1"/>
</dbReference>
<keyword evidence="3" id="KW-0808">Transferase</keyword>
<feature type="compositionally biased region" description="Basic and acidic residues" evidence="7">
    <location>
        <begin position="113"/>
        <end position="127"/>
    </location>
</feature>
<feature type="domain" description="Protein kinase" evidence="8">
    <location>
        <begin position="245"/>
        <end position="690"/>
    </location>
</feature>
<evidence type="ECO:0000256" key="4">
    <source>
        <dbReference type="ARBA" id="ARBA00022741"/>
    </source>
</evidence>
<feature type="compositionally biased region" description="Basic and acidic residues" evidence="7">
    <location>
        <begin position="215"/>
        <end position="225"/>
    </location>
</feature>
<reference evidence="10" key="2">
    <citation type="submission" date="2015-01" db="EMBL/GenBank/DDBJ databases">
        <title>Evolutionary Origins and Diversification of the Mycorrhizal Mutualists.</title>
        <authorList>
            <consortium name="DOE Joint Genome Institute"/>
            <consortium name="Mycorrhizal Genomics Consortium"/>
            <person name="Kohler A."/>
            <person name="Kuo A."/>
            <person name="Nagy L.G."/>
            <person name="Floudas D."/>
            <person name="Copeland A."/>
            <person name="Barry K.W."/>
            <person name="Cichocki N."/>
            <person name="Veneault-Fourrey C."/>
            <person name="LaButti K."/>
            <person name="Lindquist E.A."/>
            <person name="Lipzen A."/>
            <person name="Lundell T."/>
            <person name="Morin E."/>
            <person name="Murat C."/>
            <person name="Riley R."/>
            <person name="Ohm R."/>
            <person name="Sun H."/>
            <person name="Tunlid A."/>
            <person name="Henrissat B."/>
            <person name="Grigoriev I.V."/>
            <person name="Hibbett D.S."/>
            <person name="Martin F."/>
        </authorList>
    </citation>
    <scope>NUCLEOTIDE SEQUENCE [LARGE SCALE GENOMIC DNA]</scope>
    <source>
        <strain evidence="10">h7</strain>
    </source>
</reference>
<evidence type="ECO:0000256" key="7">
    <source>
        <dbReference type="SAM" id="MobiDB-lite"/>
    </source>
</evidence>
<accession>A0A0C2XDX0</accession>
<feature type="compositionally biased region" description="Acidic residues" evidence="7">
    <location>
        <begin position="128"/>
        <end position="172"/>
    </location>
</feature>
<feature type="region of interest" description="Disordered" evidence="7">
    <location>
        <begin position="278"/>
        <end position="308"/>
    </location>
</feature>
<protein>
    <recommendedName>
        <fullName evidence="1">non-specific serine/threonine protein kinase</fullName>
        <ecNumber evidence="1">2.7.11.1</ecNumber>
    </recommendedName>
</protein>
<feature type="compositionally biased region" description="Low complexity" evidence="7">
    <location>
        <begin position="180"/>
        <end position="210"/>
    </location>
</feature>
<organism evidence="9 10">
    <name type="scientific">Hebeloma cylindrosporum</name>
    <dbReference type="NCBI Taxonomy" id="76867"/>
    <lineage>
        <taxon>Eukaryota</taxon>
        <taxon>Fungi</taxon>
        <taxon>Dikarya</taxon>
        <taxon>Basidiomycota</taxon>
        <taxon>Agaricomycotina</taxon>
        <taxon>Agaricomycetes</taxon>
        <taxon>Agaricomycetidae</taxon>
        <taxon>Agaricales</taxon>
        <taxon>Agaricineae</taxon>
        <taxon>Hymenogastraceae</taxon>
        <taxon>Hebeloma</taxon>
    </lineage>
</organism>
<keyword evidence="6" id="KW-0067">ATP-binding</keyword>
<evidence type="ECO:0000256" key="3">
    <source>
        <dbReference type="ARBA" id="ARBA00022679"/>
    </source>
</evidence>
<reference evidence="9 10" key="1">
    <citation type="submission" date="2014-04" db="EMBL/GenBank/DDBJ databases">
        <authorList>
            <consortium name="DOE Joint Genome Institute"/>
            <person name="Kuo A."/>
            <person name="Gay G."/>
            <person name="Dore J."/>
            <person name="Kohler A."/>
            <person name="Nagy L.G."/>
            <person name="Floudas D."/>
            <person name="Copeland A."/>
            <person name="Barry K.W."/>
            <person name="Cichocki N."/>
            <person name="Veneault-Fourrey C."/>
            <person name="LaButti K."/>
            <person name="Lindquist E.A."/>
            <person name="Lipzen A."/>
            <person name="Lundell T."/>
            <person name="Morin E."/>
            <person name="Murat C."/>
            <person name="Sun H."/>
            <person name="Tunlid A."/>
            <person name="Henrissat B."/>
            <person name="Grigoriev I.V."/>
            <person name="Hibbett D.S."/>
            <person name="Martin F."/>
            <person name="Nordberg H.P."/>
            <person name="Cantor M.N."/>
            <person name="Hua S.X."/>
        </authorList>
    </citation>
    <scope>NUCLEOTIDE SEQUENCE [LARGE SCALE GENOMIC DNA]</scope>
    <source>
        <strain evidence="10">h7</strain>
    </source>
</reference>
<evidence type="ECO:0000256" key="5">
    <source>
        <dbReference type="ARBA" id="ARBA00022777"/>
    </source>
</evidence>
<dbReference type="PANTHER" id="PTHR44167">
    <property type="entry name" value="OVARIAN-SPECIFIC SERINE/THREONINE-PROTEIN KINASE LOK-RELATED"/>
    <property type="match status" value="1"/>
</dbReference>
<feature type="region of interest" description="Disordered" evidence="7">
    <location>
        <begin position="735"/>
        <end position="761"/>
    </location>
</feature>
<dbReference type="EC" id="2.7.11.1" evidence="1"/>
<dbReference type="GO" id="GO:0004674">
    <property type="term" value="F:protein serine/threonine kinase activity"/>
    <property type="evidence" value="ECO:0007669"/>
    <property type="project" value="UniProtKB-KW"/>
</dbReference>
<dbReference type="InterPro" id="IPR000719">
    <property type="entry name" value="Prot_kinase_dom"/>
</dbReference>
<evidence type="ECO:0000256" key="6">
    <source>
        <dbReference type="ARBA" id="ARBA00022840"/>
    </source>
</evidence>
<dbReference type="PANTHER" id="PTHR44167:SF23">
    <property type="entry name" value="CDC7 KINASE, ISOFORM A-RELATED"/>
    <property type="match status" value="1"/>
</dbReference>
<keyword evidence="5" id="KW-0418">Kinase</keyword>
<feature type="compositionally biased region" description="Acidic residues" evidence="7">
    <location>
        <begin position="97"/>
        <end position="108"/>
    </location>
</feature>
<dbReference type="GO" id="GO:0005634">
    <property type="term" value="C:nucleus"/>
    <property type="evidence" value="ECO:0007669"/>
    <property type="project" value="TreeGrafter"/>
</dbReference>
<proteinExistence type="predicted"/>
<dbReference type="InterPro" id="IPR011009">
    <property type="entry name" value="Kinase-like_dom_sf"/>
</dbReference>
<feature type="compositionally biased region" description="Polar residues" evidence="7">
    <location>
        <begin position="73"/>
        <end position="87"/>
    </location>
</feature>
<dbReference type="STRING" id="686832.A0A0C2XDX0"/>
<dbReference type="PROSITE" id="PS00108">
    <property type="entry name" value="PROTEIN_KINASE_ST"/>
    <property type="match status" value="1"/>
</dbReference>
<keyword evidence="10" id="KW-1185">Reference proteome</keyword>
<dbReference type="GO" id="GO:0044773">
    <property type="term" value="P:mitotic DNA damage checkpoint signaling"/>
    <property type="evidence" value="ECO:0007669"/>
    <property type="project" value="TreeGrafter"/>
</dbReference>
<dbReference type="Pfam" id="PF00069">
    <property type="entry name" value="Pkinase"/>
    <property type="match status" value="2"/>
</dbReference>
<gene>
    <name evidence="9" type="ORF">M413DRAFT_427965</name>
</gene>
<evidence type="ECO:0000256" key="1">
    <source>
        <dbReference type="ARBA" id="ARBA00012513"/>
    </source>
</evidence>
<name>A0A0C2XDX0_HEBCY</name>
<evidence type="ECO:0000256" key="2">
    <source>
        <dbReference type="ARBA" id="ARBA00022527"/>
    </source>
</evidence>
<dbReference type="AlphaFoldDB" id="A0A0C2XDX0"/>
<feature type="region of interest" description="Disordered" evidence="7">
    <location>
        <begin position="65"/>
        <end position="225"/>
    </location>
</feature>
<dbReference type="EMBL" id="KN831809">
    <property type="protein sequence ID" value="KIM36088.1"/>
    <property type="molecule type" value="Genomic_DNA"/>
</dbReference>
<keyword evidence="2" id="KW-0723">Serine/threonine-protein kinase</keyword>
<dbReference type="Gene3D" id="1.10.510.10">
    <property type="entry name" value="Transferase(Phosphotransferase) domain 1"/>
    <property type="match status" value="1"/>
</dbReference>
<evidence type="ECO:0000259" key="8">
    <source>
        <dbReference type="PROSITE" id="PS50011"/>
    </source>
</evidence>
<dbReference type="HOGENOM" id="CLU_000288_118_3_1"/>
<dbReference type="Proteomes" id="UP000053424">
    <property type="component" value="Unassembled WGS sequence"/>
</dbReference>
<sequence length="798" mass="91064">MQFSHHSSNPLEARFSDPLNAAYTRILAQADTEYLSDSDELGKWPKDEYQSHILNTVGEIPSFQSLKQKKAVQQHTPTAGPSRSGASFRSVPQPFVDIDDDMEGEDELAIPFKLEEEMTPRKLRAVEDPAEIQEPEEALPDDDEDIPLAQDNEEDFVDDPDEISFDVDEEMQDAPHQSDSRLGSLSPLTPLSSAQSSPFSSPLSSRPSSPNEYDSLSRRPTEEQEEILHEIRELHRSVPELEYSYELIDRLGTGTFSSVYKAVDLHYDEWDNRPWKGDHPSDSSAFYQSVGPGYKGRGGRASTRPRDDMDVDDERVYVAIKRIYTTSGPERIRNELAIMEKCRGARHASQIITAFRNKDQVVIVLPYQRHMDFRDFYQTLHPDGVKCYFRCLFRALRDIHARGIIHRDVKPANFLYNPFTGIGTLCDFGLASGMELVQQHGHCLHSPRTEQDPHGKNVPLEETQTNHIKQAQRLARNKSGLPSEKVGYLEQDRRPVNKANRAGTRGFRAPEVLLKCTAQTGAIDVWSAGVILLFFLSRKFPIFQSNDDIEGLMEIAVIIGKRKIERAATLHGRTIATNVPDLDQDGISWQEFVERLNPDIWTPRKYDMRFYPHNTKHRDGRALHAQEAEQRHHLRQLEEQQQHAEKYMNPPSVERHSKEMKQAFHLLESILHFESTKRFTPRKALYHPFLEEAGCLEDDSYVPHVPAQGVCSELHEILEDGSHQVRVMNRCSCRKQGGHEDDDDDDEVRRHGHGPGAEDVDDEEWCGVMVYEDIIVEAGQGIAIGDNACEYHRNMAFE</sequence>
<dbReference type="GO" id="GO:0005524">
    <property type="term" value="F:ATP binding"/>
    <property type="evidence" value="ECO:0007669"/>
    <property type="project" value="UniProtKB-KW"/>
</dbReference>
<dbReference type="PROSITE" id="PS50011">
    <property type="entry name" value="PROTEIN_KINASE_DOM"/>
    <property type="match status" value="1"/>
</dbReference>
<evidence type="ECO:0000313" key="9">
    <source>
        <dbReference type="EMBL" id="KIM36088.1"/>
    </source>
</evidence>
<dbReference type="OrthoDB" id="10020333at2759"/>